<feature type="transmembrane region" description="Helical" evidence="1">
    <location>
        <begin position="6"/>
        <end position="25"/>
    </location>
</feature>
<keyword evidence="1" id="KW-1133">Transmembrane helix</keyword>
<dbReference type="RefSeq" id="WP_035665184.1">
    <property type="nucleotide sequence ID" value="NZ_BAUV01000021.1"/>
</dbReference>
<evidence type="ECO:0008006" key="4">
    <source>
        <dbReference type="Google" id="ProtNLM"/>
    </source>
</evidence>
<organism evidence="2 3">
    <name type="scientific">Halalkalibacter akibai (strain ATCC 43226 / DSM 21942 / CIP 109018 / JCM 9157 / 1139)</name>
    <name type="common">Bacillus akibai</name>
    <dbReference type="NCBI Taxonomy" id="1236973"/>
    <lineage>
        <taxon>Bacteria</taxon>
        <taxon>Bacillati</taxon>
        <taxon>Bacillota</taxon>
        <taxon>Bacilli</taxon>
        <taxon>Bacillales</taxon>
        <taxon>Bacillaceae</taxon>
        <taxon>Halalkalibacter</taxon>
    </lineage>
</organism>
<name>W4QUB3_HALA3</name>
<keyword evidence="3" id="KW-1185">Reference proteome</keyword>
<protein>
    <recommendedName>
        <fullName evidence="4">Gas vesicle protein</fullName>
    </recommendedName>
</protein>
<reference evidence="2 3" key="1">
    <citation type="journal article" date="2014" name="Genome Announc.">
        <title>Draft Genome Sequences of Three Alkaliphilic Bacillus Strains, Bacillus wakoensis JCM 9140T, Bacillus akibai JCM 9157T, and Bacillus hemicellulosilyticus JCM 9152T.</title>
        <authorList>
            <person name="Yuki M."/>
            <person name="Oshima K."/>
            <person name="Suda W."/>
            <person name="Oshida Y."/>
            <person name="Kitamura K."/>
            <person name="Iida T."/>
            <person name="Hattori M."/>
            <person name="Ohkuma M."/>
        </authorList>
    </citation>
    <scope>NUCLEOTIDE SEQUENCE [LARGE SCALE GENOMIC DNA]</scope>
    <source>
        <strain evidence="2 3">JCM 9157</strain>
    </source>
</reference>
<comment type="caution">
    <text evidence="2">The sequence shown here is derived from an EMBL/GenBank/DDBJ whole genome shotgun (WGS) entry which is preliminary data.</text>
</comment>
<accession>W4QUB3</accession>
<evidence type="ECO:0000313" key="2">
    <source>
        <dbReference type="EMBL" id="GAE35676.1"/>
    </source>
</evidence>
<keyword evidence="1" id="KW-0472">Membrane</keyword>
<gene>
    <name evidence="2" type="ORF">JCM9157_2793</name>
</gene>
<dbReference type="EMBL" id="BAUV01000021">
    <property type="protein sequence ID" value="GAE35676.1"/>
    <property type="molecule type" value="Genomic_DNA"/>
</dbReference>
<dbReference type="PANTHER" id="PTHR35792">
    <property type="entry name" value="GENERAL STRESS PROTEIN"/>
    <property type="match status" value="1"/>
</dbReference>
<evidence type="ECO:0000256" key="1">
    <source>
        <dbReference type="SAM" id="Phobius"/>
    </source>
</evidence>
<evidence type="ECO:0000313" key="3">
    <source>
        <dbReference type="Proteomes" id="UP000018896"/>
    </source>
</evidence>
<dbReference type="InterPro" id="IPR024623">
    <property type="entry name" value="YtxH"/>
</dbReference>
<dbReference type="OrthoDB" id="2692215at2"/>
<dbReference type="Pfam" id="PF12732">
    <property type="entry name" value="YtxH"/>
    <property type="match status" value="1"/>
</dbReference>
<dbReference type="STRING" id="1236973.JCM9157_2793"/>
<dbReference type="Proteomes" id="UP000018896">
    <property type="component" value="Unassembled WGS sequence"/>
</dbReference>
<keyword evidence="1" id="KW-0812">Transmembrane</keyword>
<proteinExistence type="predicted"/>
<dbReference type="InterPro" id="IPR052928">
    <property type="entry name" value="Desiccation-related_membrane"/>
</dbReference>
<dbReference type="PANTHER" id="PTHR35792:SF3">
    <property type="entry name" value="IG HYPOTHETICAL 17707"/>
    <property type="match status" value="1"/>
</dbReference>
<dbReference type="AlphaFoldDB" id="W4QUB3"/>
<dbReference type="eggNOG" id="COG4980">
    <property type="taxonomic scope" value="Bacteria"/>
</dbReference>
<sequence>MNVKALITGIVAGTAIIGATTLLTTPKSGKDVRQSCKENALKIRTGMDQFKNDSKTTSIQLKQTVKVGKETFRTIGEDVKTSVKDWQTDINPMLNKLKEDVDALQKSVSKTQR</sequence>